<dbReference type="GO" id="GO:0000122">
    <property type="term" value="P:negative regulation of transcription by RNA polymerase II"/>
    <property type="evidence" value="ECO:0007669"/>
    <property type="project" value="TreeGrafter"/>
</dbReference>
<evidence type="ECO:0000313" key="2">
    <source>
        <dbReference type="EMBL" id="LAA03743.1"/>
    </source>
</evidence>
<dbReference type="OrthoDB" id="6287771at2759"/>
<feature type="region of interest" description="Disordered" evidence="1">
    <location>
        <begin position="134"/>
        <end position="154"/>
    </location>
</feature>
<reference evidence="2" key="1">
    <citation type="journal article" date="2016" name="Mol. Ecol. Resour.">
        <title>Evaluation of the impact of RNA preservation methods of spiders for de novo transcriptome assembly.</title>
        <authorList>
            <person name="Kono N."/>
            <person name="Nakamura H."/>
            <person name="Ito Y."/>
            <person name="Tomita M."/>
            <person name="Arakawa K."/>
        </authorList>
    </citation>
    <scope>NUCLEOTIDE SEQUENCE</scope>
    <source>
        <tissue evidence="2">Whole body</tissue>
    </source>
</reference>
<dbReference type="PANTHER" id="PTHR31336:SF3">
    <property type="entry name" value="PROTEIN LIN-37 HOMOLOG"/>
    <property type="match status" value="1"/>
</dbReference>
<dbReference type="PANTHER" id="PTHR31336">
    <property type="entry name" value="LIN37 HOMOLOG"/>
    <property type="match status" value="1"/>
</dbReference>
<name>A0A2L2Y6G7_PARTP</name>
<accession>A0A2L2Y6G7</accession>
<feature type="compositionally biased region" description="Basic residues" evidence="1">
    <location>
        <begin position="66"/>
        <end position="76"/>
    </location>
</feature>
<evidence type="ECO:0000256" key="1">
    <source>
        <dbReference type="SAM" id="MobiDB-lite"/>
    </source>
</evidence>
<dbReference type="EMBL" id="IAAA01013412">
    <property type="protein sequence ID" value="LAA03743.1"/>
    <property type="molecule type" value="mRNA"/>
</dbReference>
<feature type="region of interest" description="Disordered" evidence="1">
    <location>
        <begin position="30"/>
        <end position="83"/>
    </location>
</feature>
<organism evidence="2">
    <name type="scientific">Parasteatoda tepidariorum</name>
    <name type="common">Common house spider</name>
    <name type="synonym">Achaearanea tepidariorum</name>
    <dbReference type="NCBI Taxonomy" id="114398"/>
    <lineage>
        <taxon>Eukaryota</taxon>
        <taxon>Metazoa</taxon>
        <taxon>Ecdysozoa</taxon>
        <taxon>Arthropoda</taxon>
        <taxon>Chelicerata</taxon>
        <taxon>Arachnida</taxon>
        <taxon>Araneae</taxon>
        <taxon>Araneomorphae</taxon>
        <taxon>Entelegynae</taxon>
        <taxon>Araneoidea</taxon>
        <taxon>Theridiidae</taxon>
        <taxon>Parasteatoda</taxon>
    </lineage>
</organism>
<dbReference type="AlphaFoldDB" id="A0A2L2Y6G7"/>
<dbReference type="GO" id="GO:0017053">
    <property type="term" value="C:transcription repressor complex"/>
    <property type="evidence" value="ECO:0007669"/>
    <property type="project" value="InterPro"/>
</dbReference>
<protein>
    <submittedName>
        <fullName evidence="2">Protein lin-37-like protein</fullName>
    </submittedName>
</protein>
<dbReference type="GO" id="GO:0031523">
    <property type="term" value="C:Myb complex"/>
    <property type="evidence" value="ECO:0007669"/>
    <property type="project" value="TreeGrafter"/>
</dbReference>
<sequence>MAFKIKQERNGPELESARSKLDEALQFIIEKTEESPSSSDDDCNKGFSDLMIKREPSPILSPTKRPVQRTQRKRRRKDETLNKNANSYVMKLFDRAVDLTPFTEQTPLYPICRAWINNQSLYKPVTTPKEEIVSEDVESCEDTDKGSENPVTEDVYQLPPPRPLQGRDLRVPSPVPQPVDHFVICSDGSNKTNTTDALMIKHLLHWKAVRQKWKQAAKANEDRYKESGAVLKSMFEKAQCRDDGLSSEQWDTPT</sequence>
<dbReference type="InterPro" id="IPR028226">
    <property type="entry name" value="LIN37"/>
</dbReference>
<dbReference type="Pfam" id="PF15306">
    <property type="entry name" value="LIN37"/>
    <property type="match status" value="1"/>
</dbReference>
<proteinExistence type="evidence at transcript level"/>